<keyword evidence="1" id="KW-1133">Transmembrane helix</keyword>
<proteinExistence type="predicted"/>
<accession>A0A6J5SLW8</accession>
<evidence type="ECO:0000313" key="3">
    <source>
        <dbReference type="EMBL" id="CAB4173389.1"/>
    </source>
</evidence>
<evidence type="ECO:0000313" key="5">
    <source>
        <dbReference type="EMBL" id="CAB4204016.1"/>
    </source>
</evidence>
<keyword evidence="1" id="KW-0812">Transmembrane</keyword>
<evidence type="ECO:0000313" key="4">
    <source>
        <dbReference type="EMBL" id="CAB4179700.1"/>
    </source>
</evidence>
<reference evidence="6" key="1">
    <citation type="submission" date="2020-05" db="EMBL/GenBank/DDBJ databases">
        <authorList>
            <person name="Chiriac C."/>
            <person name="Salcher M."/>
            <person name="Ghai R."/>
            <person name="Kavagutti S V."/>
        </authorList>
    </citation>
    <scope>NUCLEOTIDE SEQUENCE</scope>
</reference>
<evidence type="ECO:0000313" key="6">
    <source>
        <dbReference type="EMBL" id="CAB4215921.1"/>
    </source>
</evidence>
<dbReference type="EMBL" id="LR796797">
    <property type="protein sequence ID" value="CAB4166860.1"/>
    <property type="molecule type" value="Genomic_DNA"/>
</dbReference>
<keyword evidence="1" id="KW-0472">Membrane</keyword>
<gene>
    <name evidence="4" type="ORF">UFOVP1023_54</name>
    <name evidence="5" type="ORF">UFOVP1383_23</name>
    <name evidence="6" type="ORF">UFOVP1477_25</name>
    <name evidence="2" type="ORF">UFOVP848_18</name>
    <name evidence="3" type="ORF">UFOVP945_47</name>
</gene>
<feature type="transmembrane region" description="Helical" evidence="1">
    <location>
        <begin position="12"/>
        <end position="37"/>
    </location>
</feature>
<sequence>MIRWTALELLGVALIALALGFLHVGFAIGWVGLYVLVSSIAQQLMGGGAAEKESKRGED</sequence>
<name>A0A6J5SLW8_9CAUD</name>
<evidence type="ECO:0000313" key="2">
    <source>
        <dbReference type="EMBL" id="CAB4166860.1"/>
    </source>
</evidence>
<dbReference type="EMBL" id="LR796892">
    <property type="protein sequence ID" value="CAB4173389.1"/>
    <property type="molecule type" value="Genomic_DNA"/>
</dbReference>
<dbReference type="EMBL" id="LR796982">
    <property type="protein sequence ID" value="CAB4179700.1"/>
    <property type="molecule type" value="Genomic_DNA"/>
</dbReference>
<dbReference type="EMBL" id="LR797339">
    <property type="protein sequence ID" value="CAB4204016.1"/>
    <property type="molecule type" value="Genomic_DNA"/>
</dbReference>
<evidence type="ECO:0000256" key="1">
    <source>
        <dbReference type="SAM" id="Phobius"/>
    </source>
</evidence>
<organism evidence="6">
    <name type="scientific">uncultured Caudovirales phage</name>
    <dbReference type="NCBI Taxonomy" id="2100421"/>
    <lineage>
        <taxon>Viruses</taxon>
        <taxon>Duplodnaviria</taxon>
        <taxon>Heunggongvirae</taxon>
        <taxon>Uroviricota</taxon>
        <taxon>Caudoviricetes</taxon>
        <taxon>Peduoviridae</taxon>
        <taxon>Maltschvirus</taxon>
        <taxon>Maltschvirus maltsch</taxon>
    </lineage>
</organism>
<dbReference type="EMBL" id="LR797436">
    <property type="protein sequence ID" value="CAB4215921.1"/>
    <property type="molecule type" value="Genomic_DNA"/>
</dbReference>
<protein>
    <submittedName>
        <fullName evidence="6">Uncharacterized protein</fullName>
    </submittedName>
</protein>